<dbReference type="SMART" id="SM00267">
    <property type="entry name" value="GGDEF"/>
    <property type="match status" value="1"/>
</dbReference>
<dbReference type="InterPro" id="IPR035919">
    <property type="entry name" value="EAL_sf"/>
</dbReference>
<dbReference type="InterPro" id="IPR001610">
    <property type="entry name" value="PAC"/>
</dbReference>
<proteinExistence type="predicted"/>
<evidence type="ECO:0000256" key="1">
    <source>
        <dbReference type="ARBA" id="ARBA00051114"/>
    </source>
</evidence>
<dbReference type="CDD" id="cd01949">
    <property type="entry name" value="GGDEF"/>
    <property type="match status" value="1"/>
</dbReference>
<dbReference type="CDD" id="cd01948">
    <property type="entry name" value="EAL"/>
    <property type="match status" value="1"/>
</dbReference>
<feature type="domain" description="EAL" evidence="4">
    <location>
        <begin position="354"/>
        <end position="608"/>
    </location>
</feature>
<keyword evidence="7" id="KW-1185">Reference proteome</keyword>
<dbReference type="SMART" id="SM00052">
    <property type="entry name" value="EAL"/>
    <property type="match status" value="1"/>
</dbReference>
<dbReference type="NCBIfam" id="TIGR00254">
    <property type="entry name" value="GGDEF"/>
    <property type="match status" value="1"/>
</dbReference>
<protein>
    <submittedName>
        <fullName evidence="6">EAL domain-containing protein</fullName>
    </submittedName>
</protein>
<sequence>MPGCIAPSAPAAIASPMRRPPWRTREIRRASMSENTMPHNDADAARQARLISLGLYERSVEASANAMMITSAEAPEYAIEYVNPAFERITGYSAGEVIGRNCRFLQGDDQDQPGLQEIRRALAEQRATNVVLRNYRKDGTLFWNHLYVAPVEDTDGAVTHFVASQYDITEIKSYEMTLRHLATHDELTGLANRSLLNDHLRGAMARAERSGSQIWVVFLDLDRFKVFNDSLGHMAGDVFLMTIAQRLQASLRATDLVARLSSDEFALVLCEQPGHRLNFLLLERIANAVQQALQFDRKDFFLTCSMGVAIYPADGVDAEQLIERADMAMFQAKERGRNNYQFYTDAINQRALERMQIGSALRAAIEREEFVLHYQPQLDLDSGRVIGTEALIRWRHPEMGLVYPDRFIGIAEETGLIVAIGDWVLRTACQETKRLQGLGHPDLRVAVNLSARQFARSDLAHGIEAALQDSGLEPCCLEIEITESLMMHDVDGAIGSLRALKDLGVRLSIDDFGTGYSSLAYLKRFPIDNLKIDRSFVSDIVSGHEEAAIVSSIISLAHNLRLQVTAEGVETEEQLAYLRNRRCNKMQGYLFSKPVPAEMLPALLGACLPAPATAL</sequence>
<dbReference type="PROSITE" id="PS50112">
    <property type="entry name" value="PAS"/>
    <property type="match status" value="1"/>
</dbReference>
<gene>
    <name evidence="6" type="ORF">JJB74_17250</name>
</gene>
<feature type="domain" description="PAS" evidence="2">
    <location>
        <begin position="52"/>
        <end position="125"/>
    </location>
</feature>
<dbReference type="GO" id="GO:0071732">
    <property type="term" value="P:cellular response to nitric oxide"/>
    <property type="evidence" value="ECO:0007669"/>
    <property type="project" value="UniProtKB-ARBA"/>
</dbReference>
<dbReference type="PANTHER" id="PTHR44757:SF2">
    <property type="entry name" value="BIOFILM ARCHITECTURE MAINTENANCE PROTEIN MBAA"/>
    <property type="match status" value="1"/>
</dbReference>
<comment type="caution">
    <text evidence="6">The sequence shown here is derived from an EMBL/GenBank/DDBJ whole genome shotgun (WGS) entry which is preliminary data.</text>
</comment>
<dbReference type="PANTHER" id="PTHR44757">
    <property type="entry name" value="DIGUANYLATE CYCLASE DGCP"/>
    <property type="match status" value="1"/>
</dbReference>
<feature type="domain" description="GGDEF" evidence="5">
    <location>
        <begin position="212"/>
        <end position="345"/>
    </location>
</feature>
<dbReference type="NCBIfam" id="TIGR00229">
    <property type="entry name" value="sensory_box"/>
    <property type="match status" value="1"/>
</dbReference>
<dbReference type="Pfam" id="PF00563">
    <property type="entry name" value="EAL"/>
    <property type="match status" value="1"/>
</dbReference>
<dbReference type="InterPro" id="IPR035965">
    <property type="entry name" value="PAS-like_dom_sf"/>
</dbReference>
<dbReference type="Gene3D" id="3.20.20.450">
    <property type="entry name" value="EAL domain"/>
    <property type="match status" value="1"/>
</dbReference>
<reference evidence="6" key="1">
    <citation type="submission" date="2021-01" db="EMBL/GenBank/DDBJ databases">
        <title>Genome sequence of strain Noviherbaspirillum sp. DKR-6.</title>
        <authorList>
            <person name="Chaudhary D.K."/>
        </authorList>
    </citation>
    <scope>NUCLEOTIDE SEQUENCE</scope>
    <source>
        <strain evidence="6">DKR-6</strain>
    </source>
</reference>
<evidence type="ECO:0000259" key="2">
    <source>
        <dbReference type="PROSITE" id="PS50112"/>
    </source>
</evidence>
<organism evidence="6 7">
    <name type="scientific">Noviherbaspirillum pedocola</name>
    <dbReference type="NCBI Taxonomy" id="2801341"/>
    <lineage>
        <taxon>Bacteria</taxon>
        <taxon>Pseudomonadati</taxon>
        <taxon>Pseudomonadota</taxon>
        <taxon>Betaproteobacteria</taxon>
        <taxon>Burkholderiales</taxon>
        <taxon>Oxalobacteraceae</taxon>
        <taxon>Noviherbaspirillum</taxon>
    </lineage>
</organism>
<dbReference type="FunFam" id="3.30.70.270:FF:000001">
    <property type="entry name" value="Diguanylate cyclase domain protein"/>
    <property type="match status" value="1"/>
</dbReference>
<dbReference type="SUPFAM" id="SSF141868">
    <property type="entry name" value="EAL domain-like"/>
    <property type="match status" value="1"/>
</dbReference>
<dbReference type="Proteomes" id="UP000622890">
    <property type="component" value="Unassembled WGS sequence"/>
</dbReference>
<comment type="catalytic activity">
    <reaction evidence="1">
        <text>3',3'-c-di-GMP + H2O = 5'-phosphoguanylyl(3'-&gt;5')guanosine + H(+)</text>
        <dbReference type="Rhea" id="RHEA:24902"/>
        <dbReference type="ChEBI" id="CHEBI:15377"/>
        <dbReference type="ChEBI" id="CHEBI:15378"/>
        <dbReference type="ChEBI" id="CHEBI:58754"/>
        <dbReference type="ChEBI" id="CHEBI:58805"/>
        <dbReference type="EC" id="3.1.4.52"/>
    </reaction>
    <physiologicalReaction direction="left-to-right" evidence="1">
        <dbReference type="Rhea" id="RHEA:24903"/>
    </physiologicalReaction>
</comment>
<evidence type="ECO:0000259" key="5">
    <source>
        <dbReference type="PROSITE" id="PS50887"/>
    </source>
</evidence>
<dbReference type="EMBL" id="JAEPBG010000007">
    <property type="protein sequence ID" value="MBK4736371.1"/>
    <property type="molecule type" value="Genomic_DNA"/>
</dbReference>
<dbReference type="Gene3D" id="3.30.70.270">
    <property type="match status" value="1"/>
</dbReference>
<dbReference type="Pfam" id="PF00990">
    <property type="entry name" value="GGDEF"/>
    <property type="match status" value="1"/>
</dbReference>
<dbReference type="SUPFAM" id="SSF55785">
    <property type="entry name" value="PYP-like sensor domain (PAS domain)"/>
    <property type="match status" value="1"/>
</dbReference>
<dbReference type="PROSITE" id="PS50113">
    <property type="entry name" value="PAC"/>
    <property type="match status" value="1"/>
</dbReference>
<dbReference type="SMART" id="SM00086">
    <property type="entry name" value="PAC"/>
    <property type="match status" value="1"/>
</dbReference>
<name>A0A934SWG3_9BURK</name>
<dbReference type="InterPro" id="IPR000700">
    <property type="entry name" value="PAS-assoc_C"/>
</dbReference>
<dbReference type="Gene3D" id="3.30.450.20">
    <property type="entry name" value="PAS domain"/>
    <property type="match status" value="1"/>
</dbReference>
<evidence type="ECO:0000259" key="3">
    <source>
        <dbReference type="PROSITE" id="PS50113"/>
    </source>
</evidence>
<dbReference type="SMART" id="SM00091">
    <property type="entry name" value="PAS"/>
    <property type="match status" value="1"/>
</dbReference>
<dbReference type="GO" id="GO:0071111">
    <property type="term" value="F:cyclic-guanylate-specific phosphodiesterase activity"/>
    <property type="evidence" value="ECO:0007669"/>
    <property type="project" value="UniProtKB-EC"/>
</dbReference>
<feature type="domain" description="PAC" evidence="3">
    <location>
        <begin position="126"/>
        <end position="180"/>
    </location>
</feature>
<dbReference type="InterPro" id="IPR043128">
    <property type="entry name" value="Rev_trsase/Diguanyl_cyclase"/>
</dbReference>
<evidence type="ECO:0000313" key="6">
    <source>
        <dbReference type="EMBL" id="MBK4736371.1"/>
    </source>
</evidence>
<dbReference type="SUPFAM" id="SSF55073">
    <property type="entry name" value="Nucleotide cyclase"/>
    <property type="match status" value="1"/>
</dbReference>
<dbReference type="Pfam" id="PF13426">
    <property type="entry name" value="PAS_9"/>
    <property type="match status" value="1"/>
</dbReference>
<evidence type="ECO:0000259" key="4">
    <source>
        <dbReference type="PROSITE" id="PS50883"/>
    </source>
</evidence>
<dbReference type="CDD" id="cd00130">
    <property type="entry name" value="PAS"/>
    <property type="match status" value="1"/>
</dbReference>
<dbReference type="InterPro" id="IPR052155">
    <property type="entry name" value="Biofilm_reg_signaling"/>
</dbReference>
<dbReference type="AlphaFoldDB" id="A0A934SWG3"/>
<accession>A0A934SWG3</accession>
<dbReference type="InterPro" id="IPR029787">
    <property type="entry name" value="Nucleotide_cyclase"/>
</dbReference>
<evidence type="ECO:0000313" key="7">
    <source>
        <dbReference type="Proteomes" id="UP000622890"/>
    </source>
</evidence>
<dbReference type="InterPro" id="IPR000014">
    <property type="entry name" value="PAS"/>
</dbReference>
<dbReference type="PROSITE" id="PS50883">
    <property type="entry name" value="EAL"/>
    <property type="match status" value="1"/>
</dbReference>
<dbReference type="InterPro" id="IPR001633">
    <property type="entry name" value="EAL_dom"/>
</dbReference>
<dbReference type="FunFam" id="3.20.20.450:FF:000001">
    <property type="entry name" value="Cyclic di-GMP phosphodiesterase yahA"/>
    <property type="match status" value="1"/>
</dbReference>
<dbReference type="PROSITE" id="PS50887">
    <property type="entry name" value="GGDEF"/>
    <property type="match status" value="1"/>
</dbReference>
<dbReference type="InterPro" id="IPR000160">
    <property type="entry name" value="GGDEF_dom"/>
</dbReference>